<dbReference type="Proteomes" id="UP000279194">
    <property type="component" value="Unassembled WGS sequence"/>
</dbReference>
<evidence type="ECO:0000256" key="2">
    <source>
        <dbReference type="ARBA" id="ARBA00007787"/>
    </source>
</evidence>
<sequence length="75" mass="8390">MTKITVYSKNNCMQCNMTKKFLEKAGADFEEINIDEHPEKIDYVKSLGFTAAPVIEAGDIVFSGFQPSKLKEIVS</sequence>
<dbReference type="OrthoDB" id="9795531at2"/>
<gene>
    <name evidence="9" type="primary">nrdH</name>
    <name evidence="9" type="ORF">EAF07_08370</name>
</gene>
<dbReference type="Pfam" id="PF00462">
    <property type="entry name" value="Glutaredoxin"/>
    <property type="match status" value="1"/>
</dbReference>
<evidence type="ECO:0000313" key="10">
    <source>
        <dbReference type="Proteomes" id="UP000279194"/>
    </source>
</evidence>
<name>A0A3L9DQ90_9STRE</name>
<reference evidence="9 10" key="1">
    <citation type="submission" date="2018-10" db="EMBL/GenBank/DDBJ databases">
        <title>Streptococcus hillyeri sp. nov., isolated from equine tracheal sample.</title>
        <authorList>
            <person name="Macfadyen A.C."/>
            <person name="Waller A."/>
            <person name="Paterson G.K."/>
        </authorList>
    </citation>
    <scope>NUCLEOTIDE SEQUENCE [LARGE SCALE GENOMIC DNA]</scope>
    <source>
        <strain evidence="9 10">28462</strain>
    </source>
</reference>
<dbReference type="PANTHER" id="PTHR34386">
    <property type="entry name" value="GLUTAREDOXIN"/>
    <property type="match status" value="1"/>
</dbReference>
<evidence type="ECO:0000256" key="3">
    <source>
        <dbReference type="ARBA" id="ARBA00017945"/>
    </source>
</evidence>
<dbReference type="InterPro" id="IPR036249">
    <property type="entry name" value="Thioredoxin-like_sf"/>
</dbReference>
<keyword evidence="10" id="KW-1185">Reference proteome</keyword>
<dbReference type="NCBIfam" id="TIGR02194">
    <property type="entry name" value="GlrX_NrdH"/>
    <property type="match status" value="1"/>
</dbReference>
<feature type="domain" description="Glutaredoxin" evidence="8">
    <location>
        <begin position="4"/>
        <end position="58"/>
    </location>
</feature>
<dbReference type="InterPro" id="IPR011909">
    <property type="entry name" value="GlrX_NrdH"/>
</dbReference>
<evidence type="ECO:0000313" key="9">
    <source>
        <dbReference type="EMBL" id="RLY02123.1"/>
    </source>
</evidence>
<organism evidence="9 10">
    <name type="scientific">Streptococcus hillyeri</name>
    <dbReference type="NCBI Taxonomy" id="2282420"/>
    <lineage>
        <taxon>Bacteria</taxon>
        <taxon>Bacillati</taxon>
        <taxon>Bacillota</taxon>
        <taxon>Bacilli</taxon>
        <taxon>Lactobacillales</taxon>
        <taxon>Streptococcaceae</taxon>
        <taxon>Streptococcus</taxon>
    </lineage>
</organism>
<dbReference type="SUPFAM" id="SSF52833">
    <property type="entry name" value="Thioredoxin-like"/>
    <property type="match status" value="1"/>
</dbReference>
<keyword evidence="7" id="KW-0676">Redox-active center</keyword>
<comment type="similarity">
    <text evidence="2">Belongs to the glutaredoxin family.</text>
</comment>
<dbReference type="GO" id="GO:0009055">
    <property type="term" value="F:electron transfer activity"/>
    <property type="evidence" value="ECO:0007669"/>
    <property type="project" value="TreeGrafter"/>
</dbReference>
<dbReference type="EMBL" id="RCVM01000018">
    <property type="protein sequence ID" value="RLY02123.1"/>
    <property type="molecule type" value="Genomic_DNA"/>
</dbReference>
<dbReference type="InterPro" id="IPR051548">
    <property type="entry name" value="Grx-like_ET"/>
</dbReference>
<dbReference type="AlphaFoldDB" id="A0A3L9DQ90"/>
<evidence type="ECO:0000256" key="6">
    <source>
        <dbReference type="ARBA" id="ARBA00023157"/>
    </source>
</evidence>
<evidence type="ECO:0000256" key="7">
    <source>
        <dbReference type="ARBA" id="ARBA00023284"/>
    </source>
</evidence>
<dbReference type="GO" id="GO:0045454">
    <property type="term" value="P:cell redox homeostasis"/>
    <property type="evidence" value="ECO:0007669"/>
    <property type="project" value="InterPro"/>
</dbReference>
<accession>A0A3L9DQ90</accession>
<proteinExistence type="inferred from homology"/>
<keyword evidence="6" id="KW-1015">Disulfide bond</keyword>
<dbReference type="RefSeq" id="WP_121836111.1">
    <property type="nucleotide sequence ID" value="NZ_CP163513.1"/>
</dbReference>
<keyword evidence="4" id="KW-0813">Transport</keyword>
<dbReference type="Gene3D" id="3.40.30.10">
    <property type="entry name" value="Glutaredoxin"/>
    <property type="match status" value="1"/>
</dbReference>
<dbReference type="PANTHER" id="PTHR34386:SF1">
    <property type="entry name" value="GLUTAREDOXIN-LIKE PROTEIN NRDH"/>
    <property type="match status" value="1"/>
</dbReference>
<evidence type="ECO:0000259" key="8">
    <source>
        <dbReference type="Pfam" id="PF00462"/>
    </source>
</evidence>
<dbReference type="InterPro" id="IPR002109">
    <property type="entry name" value="Glutaredoxin"/>
</dbReference>
<evidence type="ECO:0000256" key="4">
    <source>
        <dbReference type="ARBA" id="ARBA00022448"/>
    </source>
</evidence>
<dbReference type="CDD" id="cd02976">
    <property type="entry name" value="NrdH"/>
    <property type="match status" value="1"/>
</dbReference>
<keyword evidence="5" id="KW-0249">Electron transport</keyword>
<evidence type="ECO:0000256" key="5">
    <source>
        <dbReference type="ARBA" id="ARBA00022982"/>
    </source>
</evidence>
<dbReference type="PROSITE" id="PS51354">
    <property type="entry name" value="GLUTAREDOXIN_2"/>
    <property type="match status" value="1"/>
</dbReference>
<evidence type="ECO:0000256" key="1">
    <source>
        <dbReference type="ARBA" id="ARBA00002292"/>
    </source>
</evidence>
<protein>
    <recommendedName>
        <fullName evidence="3">Glutaredoxin-like protein NrdH</fullName>
    </recommendedName>
</protein>
<comment type="function">
    <text evidence="1">Electron transport system for the ribonucleotide reductase system NrdEF.</text>
</comment>
<comment type="caution">
    <text evidence="9">The sequence shown here is derived from an EMBL/GenBank/DDBJ whole genome shotgun (WGS) entry which is preliminary data.</text>
</comment>